<accession>E8QX87</accession>
<keyword evidence="9 12" id="KW-0378">Hydrolase</keyword>
<evidence type="ECO:0000256" key="1">
    <source>
        <dbReference type="ARBA" id="ARBA00004058"/>
    </source>
</evidence>
<comment type="pathway">
    <text evidence="3 12">One-carbon metabolism; formaldehyde degradation; formate from formaldehyde (H(4)MPT route): step 3/5.</text>
</comment>
<dbReference type="SUPFAM" id="SSF56199">
    <property type="entry name" value="Methenyltetrahydromethanopterin cyclohydrolase"/>
    <property type="match status" value="1"/>
</dbReference>
<dbReference type="HAMAP" id="MF_00486">
    <property type="entry name" value="McH"/>
    <property type="match status" value="1"/>
</dbReference>
<evidence type="ECO:0000256" key="13">
    <source>
        <dbReference type="SAM" id="MobiDB-lite"/>
    </source>
</evidence>
<dbReference type="KEGG" id="ipa:Isop_0325"/>
<evidence type="ECO:0000256" key="5">
    <source>
        <dbReference type="ARBA" id="ARBA00012765"/>
    </source>
</evidence>
<dbReference type="OrthoDB" id="241529at2"/>
<dbReference type="GO" id="GO:0018759">
    <property type="term" value="F:methenyltetrahydromethanopterin cyclohydrolase activity"/>
    <property type="evidence" value="ECO:0007669"/>
    <property type="project" value="UniProtKB-UniRule"/>
</dbReference>
<comment type="subcellular location">
    <subcellularLocation>
        <location evidence="2 12">Cytoplasm</location>
    </subcellularLocation>
</comment>
<keyword evidence="15" id="KW-1185">Reference proteome</keyword>
<evidence type="ECO:0000256" key="9">
    <source>
        <dbReference type="ARBA" id="ARBA00022801"/>
    </source>
</evidence>
<dbReference type="Gene3D" id="3.10.340.11">
    <property type="entry name" value="Methenyltetrahydromethanopterin Cyclohydrolase, Chain A, domain 1"/>
    <property type="match status" value="1"/>
</dbReference>
<feature type="region of interest" description="Disordered" evidence="13">
    <location>
        <begin position="1"/>
        <end position="24"/>
    </location>
</feature>
<protein>
    <recommendedName>
        <fullName evidence="6 12">Methenyltetrahydromethanopterin cyclohydrolase</fullName>
        <ecNumber evidence="5 12">3.5.4.27</ecNumber>
    </recommendedName>
    <alternativeName>
        <fullName evidence="10 12">Methenyl-H4MPT cyclohydrolase</fullName>
    </alternativeName>
</protein>
<evidence type="ECO:0000256" key="7">
    <source>
        <dbReference type="ARBA" id="ARBA00022490"/>
    </source>
</evidence>
<comment type="catalytic activity">
    <reaction evidence="11 12">
        <text>5,10-methenyl-5,6,7,8-tetrahydromethanopterin + H2O = N(5)-formyl-5,6,7,8-tetrahydromethanopterin + H(+)</text>
        <dbReference type="Rhea" id="RHEA:19053"/>
        <dbReference type="ChEBI" id="CHEBI:15377"/>
        <dbReference type="ChEBI" id="CHEBI:15378"/>
        <dbReference type="ChEBI" id="CHEBI:58018"/>
        <dbReference type="ChEBI" id="CHEBI:58337"/>
        <dbReference type="EC" id="3.5.4.27"/>
    </reaction>
</comment>
<keyword evidence="7 12" id="KW-0963">Cytoplasm</keyword>
<organism evidence="14 15">
    <name type="scientific">Isosphaera pallida (strain ATCC 43644 / DSM 9630 / IS1B)</name>
    <dbReference type="NCBI Taxonomy" id="575540"/>
    <lineage>
        <taxon>Bacteria</taxon>
        <taxon>Pseudomonadati</taxon>
        <taxon>Planctomycetota</taxon>
        <taxon>Planctomycetia</taxon>
        <taxon>Isosphaerales</taxon>
        <taxon>Isosphaeraceae</taxon>
        <taxon>Isosphaera</taxon>
    </lineage>
</organism>
<evidence type="ECO:0000256" key="4">
    <source>
        <dbReference type="ARBA" id="ARBA00006902"/>
    </source>
</evidence>
<comment type="function">
    <text evidence="1 12">Catalyzes the hydrolysis of methenyl-H(4)MPT(+) to 5-formyl-H(4)MPT.</text>
</comment>
<dbReference type="Gene3D" id="3.30.1030.10">
    <property type="entry name" value="Methenyltetrahydromethanopterin Cyclohydrolase, Chain A, domain 2"/>
    <property type="match status" value="1"/>
</dbReference>
<evidence type="ECO:0000256" key="8">
    <source>
        <dbReference type="ARBA" id="ARBA00022563"/>
    </source>
</evidence>
<dbReference type="EMBL" id="CP002353">
    <property type="protein sequence ID" value="ADV60920.1"/>
    <property type="molecule type" value="Genomic_DNA"/>
</dbReference>
<dbReference type="EC" id="3.5.4.27" evidence="5 12"/>
<evidence type="ECO:0000256" key="12">
    <source>
        <dbReference type="HAMAP-Rule" id="MF_00486"/>
    </source>
</evidence>
<evidence type="ECO:0000313" key="15">
    <source>
        <dbReference type="Proteomes" id="UP000008631"/>
    </source>
</evidence>
<dbReference type="AlphaFoldDB" id="E8QX87"/>
<dbReference type="InParanoid" id="E8QX87"/>
<evidence type="ECO:0000256" key="6">
    <source>
        <dbReference type="ARBA" id="ARBA00020597"/>
    </source>
</evidence>
<comment type="similarity">
    <text evidence="4 12">Belongs to the MCH family.</text>
</comment>
<evidence type="ECO:0000256" key="2">
    <source>
        <dbReference type="ARBA" id="ARBA00004496"/>
    </source>
</evidence>
<gene>
    <name evidence="12" type="primary">mch</name>
    <name evidence="14" type="ordered locus">Isop_0325</name>
</gene>
<dbReference type="GO" id="GO:0006730">
    <property type="term" value="P:one-carbon metabolic process"/>
    <property type="evidence" value="ECO:0007669"/>
    <property type="project" value="UniProtKB-UniRule"/>
</dbReference>
<dbReference type="UniPathway" id="UPA00562">
    <property type="reaction ID" value="UER00703"/>
</dbReference>
<name>E8QX87_ISOPI</name>
<dbReference type="STRING" id="575540.Isop_0325"/>
<dbReference type="eggNOG" id="COG3252">
    <property type="taxonomic scope" value="Bacteria"/>
</dbReference>
<evidence type="ECO:0000256" key="3">
    <source>
        <dbReference type="ARBA" id="ARBA00005087"/>
    </source>
</evidence>
<dbReference type="GO" id="GO:0046294">
    <property type="term" value="P:formaldehyde catabolic process"/>
    <property type="evidence" value="ECO:0007669"/>
    <property type="project" value="UniProtKB-UniRule"/>
</dbReference>
<dbReference type="Proteomes" id="UP000008631">
    <property type="component" value="Chromosome"/>
</dbReference>
<keyword evidence="8 12" id="KW-0554">One-carbon metabolism</keyword>
<proteinExistence type="inferred from homology"/>
<dbReference type="InterPro" id="IPR003209">
    <property type="entry name" value="METHMP_CycHdrlase"/>
</dbReference>
<sequence length="343" mass="35729">MTTPTPSPRRSSEPDSQPESSRLNRRAAREFELLRSRAWEARVAVHGVEGGGIVLDAGIAAPGGLAAGRDLARIGLAGLGEVNLVPAGAVGIGPWPGVQVWTDHPVAACLASQYAGWALSGAAPKFFAMGSGPMRAVAGQEPLFDKIGHREQADAETGVVGVLETRTLPTPEIVGIIAQRCGVPPETVKLAVAPTASLAGTIQVVARSVETALHKLETLGFDLTRLVAGFGVAPLPPVASDDLAAIGRTNDAILYGATVELHVVGDDDSLAQIGPQVPSCASPAHGAPFAEVFRQAGFNFYKIDPALFSPAVVRFRNLTTGRSHSFGRGELEILQRSFESSCP</sequence>
<reference evidence="14 15" key="1">
    <citation type="journal article" date="2011" name="Stand. Genomic Sci.">
        <title>Complete genome sequence of Isosphaera pallida type strain (IS1B).</title>
        <authorList>
            <consortium name="US DOE Joint Genome Institute (JGI-PGF)"/>
            <person name="Goker M."/>
            <person name="Cleland D."/>
            <person name="Saunders E."/>
            <person name="Lapidus A."/>
            <person name="Nolan M."/>
            <person name="Lucas S."/>
            <person name="Hammon N."/>
            <person name="Deshpande S."/>
            <person name="Cheng J.F."/>
            <person name="Tapia R."/>
            <person name="Han C."/>
            <person name="Goodwin L."/>
            <person name="Pitluck S."/>
            <person name="Liolios K."/>
            <person name="Pagani I."/>
            <person name="Ivanova N."/>
            <person name="Mavromatis K."/>
            <person name="Pati A."/>
            <person name="Chen A."/>
            <person name="Palaniappan K."/>
            <person name="Land M."/>
            <person name="Hauser L."/>
            <person name="Chang Y.J."/>
            <person name="Jeffries C.D."/>
            <person name="Detter J.C."/>
            <person name="Beck B."/>
            <person name="Woyke T."/>
            <person name="Bristow J."/>
            <person name="Eisen J.A."/>
            <person name="Markowitz V."/>
            <person name="Hugenholtz P."/>
            <person name="Kyrpides N.C."/>
            <person name="Klenk H.P."/>
        </authorList>
    </citation>
    <scope>NUCLEOTIDE SEQUENCE [LARGE SCALE GENOMIC DNA]</scope>
    <source>
        <strain evidence="15">ATCC 43644 / DSM 9630 / IS1B</strain>
    </source>
</reference>
<evidence type="ECO:0000256" key="11">
    <source>
        <dbReference type="ARBA" id="ARBA00048684"/>
    </source>
</evidence>
<evidence type="ECO:0000256" key="10">
    <source>
        <dbReference type="ARBA" id="ARBA00030468"/>
    </source>
</evidence>
<dbReference type="Pfam" id="PF02289">
    <property type="entry name" value="MCH"/>
    <property type="match status" value="1"/>
</dbReference>
<dbReference type="GO" id="GO:0005737">
    <property type="term" value="C:cytoplasm"/>
    <property type="evidence" value="ECO:0007669"/>
    <property type="project" value="UniProtKB-SubCell"/>
</dbReference>
<evidence type="ECO:0000313" key="14">
    <source>
        <dbReference type="EMBL" id="ADV60920.1"/>
    </source>
</evidence>
<dbReference type="NCBIfam" id="TIGR03120">
    <property type="entry name" value="one_C_mch"/>
    <property type="match status" value="1"/>
</dbReference>
<dbReference type="RefSeq" id="WP_013563209.1">
    <property type="nucleotide sequence ID" value="NC_014962.1"/>
</dbReference>
<dbReference type="HOGENOM" id="CLU_876031_0_0_0"/>